<organism evidence="2 3">
    <name type="scientific">Exophiala bonariae</name>
    <dbReference type="NCBI Taxonomy" id="1690606"/>
    <lineage>
        <taxon>Eukaryota</taxon>
        <taxon>Fungi</taxon>
        <taxon>Dikarya</taxon>
        <taxon>Ascomycota</taxon>
        <taxon>Pezizomycotina</taxon>
        <taxon>Eurotiomycetes</taxon>
        <taxon>Chaetothyriomycetidae</taxon>
        <taxon>Chaetothyriales</taxon>
        <taxon>Herpotrichiellaceae</taxon>
        <taxon>Exophiala</taxon>
    </lineage>
</organism>
<accession>A0AAV9N3U1</accession>
<evidence type="ECO:0000313" key="3">
    <source>
        <dbReference type="Proteomes" id="UP001358417"/>
    </source>
</evidence>
<evidence type="ECO:0000259" key="1">
    <source>
        <dbReference type="PROSITE" id="PS51819"/>
    </source>
</evidence>
<dbReference type="AlphaFoldDB" id="A0AAV9N3U1"/>
<dbReference type="RefSeq" id="XP_064704232.1">
    <property type="nucleotide sequence ID" value="XM_064849018.1"/>
</dbReference>
<dbReference type="InterPro" id="IPR037523">
    <property type="entry name" value="VOC_core"/>
</dbReference>
<protein>
    <recommendedName>
        <fullName evidence="1">VOC domain-containing protein</fullName>
    </recommendedName>
</protein>
<dbReference type="InterPro" id="IPR004360">
    <property type="entry name" value="Glyas_Fos-R_dOase_dom"/>
</dbReference>
<dbReference type="Proteomes" id="UP001358417">
    <property type="component" value="Unassembled WGS sequence"/>
</dbReference>
<keyword evidence="3" id="KW-1185">Reference proteome</keyword>
<dbReference type="SUPFAM" id="SSF54593">
    <property type="entry name" value="Glyoxalase/Bleomycin resistance protein/Dihydroxybiphenyl dioxygenase"/>
    <property type="match status" value="1"/>
</dbReference>
<sequence>MSIPADYRTNFFLNIPVSDLQASINFYTSLGFVQNKTFSDQNASMVSIPLDLHLDNPDAKAAHTSPLKVMLLSQPFFKGFLPADREIADPTKLSQALLCISIATKDKLDHFVEKAGSLGAKVDVCKVQDHGWMYGRSFADLDGHIWELTWMDPSGYEGKE</sequence>
<dbReference type="Gene3D" id="3.10.180.10">
    <property type="entry name" value="2,3-Dihydroxybiphenyl 1,2-Dioxygenase, domain 1"/>
    <property type="match status" value="1"/>
</dbReference>
<dbReference type="EMBL" id="JAVRRD010000020">
    <property type="protein sequence ID" value="KAK5049027.1"/>
    <property type="molecule type" value="Genomic_DNA"/>
</dbReference>
<dbReference type="Pfam" id="PF00903">
    <property type="entry name" value="Glyoxalase"/>
    <property type="match status" value="1"/>
</dbReference>
<comment type="caution">
    <text evidence="2">The sequence shown here is derived from an EMBL/GenBank/DDBJ whole genome shotgun (WGS) entry which is preliminary data.</text>
</comment>
<feature type="domain" description="VOC" evidence="1">
    <location>
        <begin position="8"/>
        <end position="151"/>
    </location>
</feature>
<dbReference type="InterPro" id="IPR029068">
    <property type="entry name" value="Glyas_Bleomycin-R_OHBP_Dase"/>
</dbReference>
<dbReference type="PANTHER" id="PTHR36503">
    <property type="entry name" value="BLR2520 PROTEIN"/>
    <property type="match status" value="1"/>
</dbReference>
<dbReference type="PROSITE" id="PS51819">
    <property type="entry name" value="VOC"/>
    <property type="match status" value="1"/>
</dbReference>
<reference evidence="2 3" key="1">
    <citation type="submission" date="2023-08" db="EMBL/GenBank/DDBJ databases">
        <title>Black Yeasts Isolated from many extreme environments.</title>
        <authorList>
            <person name="Coleine C."/>
            <person name="Stajich J.E."/>
            <person name="Selbmann L."/>
        </authorList>
    </citation>
    <scope>NUCLEOTIDE SEQUENCE [LARGE SCALE GENOMIC DNA]</scope>
    <source>
        <strain evidence="2 3">CCFEE 5792</strain>
    </source>
</reference>
<evidence type="ECO:0000313" key="2">
    <source>
        <dbReference type="EMBL" id="KAK5049027.1"/>
    </source>
</evidence>
<dbReference type="PANTHER" id="PTHR36503:SF2">
    <property type="entry name" value="BLR2408 PROTEIN"/>
    <property type="match status" value="1"/>
</dbReference>
<gene>
    <name evidence="2" type="ORF">LTR84_005449</name>
</gene>
<name>A0AAV9N3U1_9EURO</name>
<dbReference type="GeneID" id="89973626"/>
<proteinExistence type="predicted"/>